<dbReference type="AlphaFoldDB" id="M8D9C1"/>
<accession>M8D9C1</accession>
<protein>
    <submittedName>
        <fullName evidence="2">Uncharacterized protein</fullName>
    </submittedName>
</protein>
<name>M8D9C1_AEGTA</name>
<sequence>MNASTRSITSIATGTSISIDGGGGSGGRTSGRITSDAVTNMSRRNEKYLPKKLSLQLQRLGSSSVLYRAFCSDGRTMGGGDEDDVLPAGPPAALHVVGWRRCVAREATVDQFLDVLRLRRLISCAQEHEELPWNLIPPSALSVTIESS</sequence>
<proteinExistence type="predicted"/>
<organism evidence="2">
    <name type="scientific">Aegilops tauschii</name>
    <name type="common">Tausch's goatgrass</name>
    <name type="synonym">Aegilops squarrosa</name>
    <dbReference type="NCBI Taxonomy" id="37682"/>
    <lineage>
        <taxon>Eukaryota</taxon>
        <taxon>Viridiplantae</taxon>
        <taxon>Streptophyta</taxon>
        <taxon>Embryophyta</taxon>
        <taxon>Tracheophyta</taxon>
        <taxon>Spermatophyta</taxon>
        <taxon>Magnoliopsida</taxon>
        <taxon>Liliopsida</taxon>
        <taxon>Poales</taxon>
        <taxon>Poaceae</taxon>
        <taxon>BOP clade</taxon>
        <taxon>Pooideae</taxon>
        <taxon>Triticodae</taxon>
        <taxon>Triticeae</taxon>
        <taxon>Triticinae</taxon>
        <taxon>Aegilops</taxon>
    </lineage>
</organism>
<feature type="compositionally biased region" description="Gly residues" evidence="1">
    <location>
        <begin position="20"/>
        <end position="29"/>
    </location>
</feature>
<feature type="region of interest" description="Disordered" evidence="1">
    <location>
        <begin position="19"/>
        <end position="38"/>
    </location>
</feature>
<evidence type="ECO:0000313" key="2">
    <source>
        <dbReference type="EnsemblPlants" id="EMT33136"/>
    </source>
</evidence>
<reference evidence="2" key="1">
    <citation type="submission" date="2015-06" db="UniProtKB">
        <authorList>
            <consortium name="EnsemblPlants"/>
        </authorList>
    </citation>
    <scope>IDENTIFICATION</scope>
</reference>
<dbReference type="EnsemblPlants" id="EMT33136">
    <property type="protein sequence ID" value="EMT33136"/>
    <property type="gene ID" value="F775_28652"/>
</dbReference>
<evidence type="ECO:0000256" key="1">
    <source>
        <dbReference type="SAM" id="MobiDB-lite"/>
    </source>
</evidence>